<feature type="region of interest" description="Disordered" evidence="1">
    <location>
        <begin position="135"/>
        <end position="181"/>
    </location>
</feature>
<keyword evidence="3" id="KW-1185">Reference proteome</keyword>
<evidence type="ECO:0000313" key="2">
    <source>
        <dbReference type="EMBL" id="KAF6309711.1"/>
    </source>
</evidence>
<dbReference type="InterPro" id="IPR043220">
    <property type="entry name" value="POM121-like_prot_1"/>
</dbReference>
<evidence type="ECO:0000256" key="1">
    <source>
        <dbReference type="SAM" id="MobiDB-lite"/>
    </source>
</evidence>
<accession>A0A7J7UA62</accession>
<organism evidence="2 3">
    <name type="scientific">Pipistrellus kuhlii</name>
    <name type="common">Kuhl's pipistrelle</name>
    <dbReference type="NCBI Taxonomy" id="59472"/>
    <lineage>
        <taxon>Eukaryota</taxon>
        <taxon>Metazoa</taxon>
        <taxon>Chordata</taxon>
        <taxon>Craniata</taxon>
        <taxon>Vertebrata</taxon>
        <taxon>Euteleostomi</taxon>
        <taxon>Mammalia</taxon>
        <taxon>Eutheria</taxon>
        <taxon>Laurasiatheria</taxon>
        <taxon>Chiroptera</taxon>
        <taxon>Yangochiroptera</taxon>
        <taxon>Vespertilionidae</taxon>
        <taxon>Pipistrellus</taxon>
    </lineage>
</organism>
<dbReference type="Proteomes" id="UP000558488">
    <property type="component" value="Unassembled WGS sequence"/>
</dbReference>
<reference evidence="2 3" key="1">
    <citation type="journal article" date="2020" name="Nature">
        <title>Six reference-quality genomes reveal evolution of bat adaptations.</title>
        <authorList>
            <person name="Jebb D."/>
            <person name="Huang Z."/>
            <person name="Pippel M."/>
            <person name="Hughes G.M."/>
            <person name="Lavrichenko K."/>
            <person name="Devanna P."/>
            <person name="Winkler S."/>
            <person name="Jermiin L.S."/>
            <person name="Skirmuntt E.C."/>
            <person name="Katzourakis A."/>
            <person name="Burkitt-Gray L."/>
            <person name="Ray D.A."/>
            <person name="Sullivan K.A.M."/>
            <person name="Roscito J.G."/>
            <person name="Kirilenko B.M."/>
            <person name="Davalos L.M."/>
            <person name="Corthals A.P."/>
            <person name="Power M.L."/>
            <person name="Jones G."/>
            <person name="Ransome R.D."/>
            <person name="Dechmann D.K.N."/>
            <person name="Locatelli A.G."/>
            <person name="Puechmaille S.J."/>
            <person name="Fedrigo O."/>
            <person name="Jarvis E.D."/>
            <person name="Hiller M."/>
            <person name="Vernes S.C."/>
            <person name="Myers E.W."/>
            <person name="Teeling E.C."/>
        </authorList>
    </citation>
    <scope>NUCLEOTIDE SEQUENCE [LARGE SCALE GENOMIC DNA]</scope>
    <source>
        <strain evidence="2">MPipKuh1</strain>
        <tissue evidence="2">Flight muscle</tissue>
    </source>
</reference>
<dbReference type="AlphaFoldDB" id="A0A7J7UA62"/>
<dbReference type="PANTHER" id="PTHR15566:SF9">
    <property type="entry name" value="LOC100125913 PROTEIN"/>
    <property type="match status" value="1"/>
</dbReference>
<protein>
    <recommendedName>
        <fullName evidence="4">Nuclear envelope pore membrane protein POM 121</fullName>
    </recommendedName>
</protein>
<sequence>MGSYLSWPRPRPPPAAPPRAPPARPESPAPAPAGRCAPRAGRARSGAPDAARRLSYEDVVASPRRRPRRRAPAPHPRPLPARQARCLLLGLLPARGPGALCAAGGLRGASARGPLALRLALRGAAVCVWSPPGGRAGPRAKEPAAPGPGCPPGAEQERGPAARGRCGPGPGPGPERRGPDGARSAFRRLVVNGVLCSFVPRPGPLRRDLCAQAPQSRAGRASQTSVLSSCSKRNAITSSYSSTRGLPAPRPPRPAPPPRAPAGSAGGEGRPPGPCVPAAPRAEGPPDTAAGGADGQKQGWGSPAPDDARPRRRRVPLLPRRRDAGRLLPSPPQLGYPVTAEDLDREKTAGLQWIRQVLEG</sequence>
<feature type="compositionally biased region" description="Pro residues" evidence="1">
    <location>
        <begin position="248"/>
        <end position="260"/>
    </location>
</feature>
<feature type="region of interest" description="Disordered" evidence="1">
    <location>
        <begin position="238"/>
        <end position="341"/>
    </location>
</feature>
<comment type="caution">
    <text evidence="2">The sequence shown here is derived from an EMBL/GenBank/DDBJ whole genome shotgun (WGS) entry which is preliminary data.</text>
</comment>
<gene>
    <name evidence="2" type="ORF">mPipKuh1_009161</name>
</gene>
<feature type="region of interest" description="Disordered" evidence="1">
    <location>
        <begin position="1"/>
        <end position="79"/>
    </location>
</feature>
<evidence type="ECO:0008006" key="4">
    <source>
        <dbReference type="Google" id="ProtNLM"/>
    </source>
</evidence>
<evidence type="ECO:0000313" key="3">
    <source>
        <dbReference type="Proteomes" id="UP000558488"/>
    </source>
</evidence>
<dbReference type="EMBL" id="JACAGB010000021">
    <property type="protein sequence ID" value="KAF6309711.1"/>
    <property type="molecule type" value="Genomic_DNA"/>
</dbReference>
<dbReference type="PANTHER" id="PTHR15566">
    <property type="entry name" value="POM121-LIKE"/>
    <property type="match status" value="1"/>
</dbReference>
<feature type="compositionally biased region" description="Pro residues" evidence="1">
    <location>
        <begin position="9"/>
        <end position="31"/>
    </location>
</feature>
<feature type="compositionally biased region" description="Low complexity" evidence="1">
    <location>
        <begin position="32"/>
        <end position="49"/>
    </location>
</feature>
<dbReference type="Pfam" id="PF15229">
    <property type="entry name" value="POM121"/>
    <property type="match status" value="1"/>
</dbReference>
<feature type="compositionally biased region" description="Basic residues" evidence="1">
    <location>
        <begin position="63"/>
        <end position="72"/>
    </location>
</feature>
<proteinExistence type="predicted"/>
<name>A0A7J7UA62_PIPKU</name>